<dbReference type="GO" id="GO:0008320">
    <property type="term" value="F:protein transmembrane transporter activity"/>
    <property type="evidence" value="ECO:0007669"/>
    <property type="project" value="TreeGrafter"/>
</dbReference>
<name>A0A8C6G849_MUSSI</name>
<dbReference type="GO" id="GO:0005744">
    <property type="term" value="C:TIM23 mitochondrial import inner membrane translocase complex"/>
    <property type="evidence" value="ECO:0007669"/>
    <property type="project" value="TreeGrafter"/>
</dbReference>
<comment type="function">
    <text evidence="1">Essential component of the TIM23 complex, a complex that mediates the translocation of transit peptide-containing proteins across the mitochondrial inner membrane.</text>
</comment>
<evidence type="ECO:0000256" key="2">
    <source>
        <dbReference type="ARBA" id="ARBA00004448"/>
    </source>
</evidence>
<sequence length="63" mass="6712">MKEYASEPCPCRIVDDCVGAFTMGVIGGGVFQAIKGLPVRALTTLLKVLSSNLSNHMVAHNHL</sequence>
<reference evidence="9" key="1">
    <citation type="submission" date="2025-08" db="UniProtKB">
        <authorList>
            <consortium name="Ensembl"/>
        </authorList>
    </citation>
    <scope>IDENTIFICATION</scope>
</reference>
<evidence type="ECO:0000313" key="9">
    <source>
        <dbReference type="Ensembl" id="ENSMSIP00000001888.1"/>
    </source>
</evidence>
<dbReference type="PANTHER" id="PTHR10485">
    <property type="entry name" value="MITOCHONDRIAL IMPORT INNER MEMBRANE TRANSLOCASE SUBUNIT TIM-17"/>
    <property type="match status" value="1"/>
</dbReference>
<keyword evidence="6" id="KW-1133">Transmembrane helix</keyword>
<keyword evidence="4" id="KW-0812">Transmembrane</keyword>
<keyword evidence="5" id="KW-0999">Mitochondrion inner membrane</keyword>
<protein>
    <submittedName>
        <fullName evidence="9">Uncharacterized protein</fullName>
    </submittedName>
</protein>
<evidence type="ECO:0000256" key="4">
    <source>
        <dbReference type="ARBA" id="ARBA00022692"/>
    </source>
</evidence>
<organism evidence="9 10">
    <name type="scientific">Mus spicilegus</name>
    <name type="common">Mound-building mouse</name>
    <dbReference type="NCBI Taxonomy" id="10103"/>
    <lineage>
        <taxon>Eukaryota</taxon>
        <taxon>Metazoa</taxon>
        <taxon>Chordata</taxon>
        <taxon>Craniata</taxon>
        <taxon>Vertebrata</taxon>
        <taxon>Euteleostomi</taxon>
        <taxon>Mammalia</taxon>
        <taxon>Eutheria</taxon>
        <taxon>Euarchontoglires</taxon>
        <taxon>Glires</taxon>
        <taxon>Rodentia</taxon>
        <taxon>Myomorpha</taxon>
        <taxon>Muroidea</taxon>
        <taxon>Muridae</taxon>
        <taxon>Murinae</taxon>
        <taxon>Mus</taxon>
        <taxon>Mus</taxon>
    </lineage>
</organism>
<dbReference type="GeneTree" id="ENSGT00950000185097"/>
<evidence type="ECO:0000256" key="6">
    <source>
        <dbReference type="ARBA" id="ARBA00022989"/>
    </source>
</evidence>
<evidence type="ECO:0000256" key="5">
    <source>
        <dbReference type="ARBA" id="ARBA00022792"/>
    </source>
</evidence>
<reference evidence="9" key="2">
    <citation type="submission" date="2025-09" db="UniProtKB">
        <authorList>
            <consortium name="Ensembl"/>
        </authorList>
    </citation>
    <scope>IDENTIFICATION</scope>
</reference>
<evidence type="ECO:0000256" key="8">
    <source>
        <dbReference type="ARBA" id="ARBA00023136"/>
    </source>
</evidence>
<proteinExistence type="inferred from homology"/>
<dbReference type="PANTHER" id="PTHR10485:SF2">
    <property type="entry name" value="MITOCHONDRIAL IMPORT INNER MEMBRANE TRANSLOCASE SUBUNIT TIM17-B"/>
    <property type="match status" value="1"/>
</dbReference>
<dbReference type="Ensembl" id="ENSMSIT00000002401.1">
    <property type="protein sequence ID" value="ENSMSIP00000001888.1"/>
    <property type="gene ID" value="ENSMSIG00000001802.1"/>
</dbReference>
<evidence type="ECO:0000313" key="10">
    <source>
        <dbReference type="Proteomes" id="UP000694415"/>
    </source>
</evidence>
<keyword evidence="10" id="KW-1185">Reference proteome</keyword>
<dbReference type="AlphaFoldDB" id="A0A8C6G849"/>
<dbReference type="Proteomes" id="UP000694415">
    <property type="component" value="Unplaced"/>
</dbReference>
<keyword evidence="7" id="KW-0496">Mitochondrion</keyword>
<evidence type="ECO:0000256" key="7">
    <source>
        <dbReference type="ARBA" id="ARBA00023128"/>
    </source>
</evidence>
<evidence type="ECO:0000256" key="1">
    <source>
        <dbReference type="ARBA" id="ARBA00002959"/>
    </source>
</evidence>
<dbReference type="GO" id="GO:0030150">
    <property type="term" value="P:protein import into mitochondrial matrix"/>
    <property type="evidence" value="ECO:0007669"/>
    <property type="project" value="TreeGrafter"/>
</dbReference>
<evidence type="ECO:0000256" key="3">
    <source>
        <dbReference type="ARBA" id="ARBA00008444"/>
    </source>
</evidence>
<comment type="subcellular location">
    <subcellularLocation>
        <location evidence="2">Mitochondrion inner membrane</location>
        <topology evidence="2">Multi-pass membrane protein</topology>
    </subcellularLocation>
</comment>
<keyword evidence="8" id="KW-0472">Membrane</keyword>
<accession>A0A8C6G849</accession>
<comment type="similarity">
    <text evidence="3">Belongs to the Tim17/Tim22/Tim23 family.</text>
</comment>